<protein>
    <submittedName>
        <fullName evidence="1">Uncharacterized protein</fullName>
    </submittedName>
</protein>
<sequence length="71" mass="8378">MKTSDVTDEMIYKAIKWSKKLPIYSGKFPYDYYPDIPNKIILNKMDKMVDQGKLNYGVSLRTAWIEKEKVV</sequence>
<comment type="caution">
    <text evidence="1">The sequence shown here is derived from an EMBL/GenBank/DDBJ whole genome shotgun (WGS) entry which is preliminary data.</text>
</comment>
<dbReference type="EMBL" id="LAZR01001030">
    <property type="protein sequence ID" value="KKN52189.1"/>
    <property type="molecule type" value="Genomic_DNA"/>
</dbReference>
<accession>A0A0F9RBB7</accession>
<evidence type="ECO:0000313" key="1">
    <source>
        <dbReference type="EMBL" id="KKN52189.1"/>
    </source>
</evidence>
<reference evidence="1" key="1">
    <citation type="journal article" date="2015" name="Nature">
        <title>Complex archaea that bridge the gap between prokaryotes and eukaryotes.</title>
        <authorList>
            <person name="Spang A."/>
            <person name="Saw J.H."/>
            <person name="Jorgensen S.L."/>
            <person name="Zaremba-Niedzwiedzka K."/>
            <person name="Martijn J."/>
            <person name="Lind A.E."/>
            <person name="van Eijk R."/>
            <person name="Schleper C."/>
            <person name="Guy L."/>
            <person name="Ettema T.J."/>
        </authorList>
    </citation>
    <scope>NUCLEOTIDE SEQUENCE</scope>
</reference>
<dbReference type="AlphaFoldDB" id="A0A0F9RBB7"/>
<name>A0A0F9RBB7_9ZZZZ</name>
<organism evidence="1">
    <name type="scientific">marine sediment metagenome</name>
    <dbReference type="NCBI Taxonomy" id="412755"/>
    <lineage>
        <taxon>unclassified sequences</taxon>
        <taxon>metagenomes</taxon>
        <taxon>ecological metagenomes</taxon>
    </lineage>
</organism>
<gene>
    <name evidence="1" type="ORF">LCGC14_0615390</name>
</gene>
<proteinExistence type="predicted"/>